<sequence length="116" mass="12248">MGRSRRGEPPGTPRGSQPHHSGPMDEFIQTPVDTLGEARGSKMASTSSAPRAPSASTLDGIGEELRTIAASMATKADLLVLTTTIQDALRAEMAGIRTEVPESLPWNAPTRPTKPD</sequence>
<dbReference type="AlphaFoldDB" id="A0AAD1RA97"/>
<evidence type="ECO:0000313" key="2">
    <source>
        <dbReference type="EMBL" id="CAH2246505.1"/>
    </source>
</evidence>
<accession>A0AAD1RA97</accession>
<dbReference type="Proteomes" id="UP001295444">
    <property type="component" value="Chromosome 02"/>
</dbReference>
<proteinExistence type="predicted"/>
<reference evidence="2" key="1">
    <citation type="submission" date="2022-03" db="EMBL/GenBank/DDBJ databases">
        <authorList>
            <person name="Alioto T."/>
            <person name="Alioto T."/>
            <person name="Gomez Garrido J."/>
        </authorList>
    </citation>
    <scope>NUCLEOTIDE SEQUENCE</scope>
</reference>
<organism evidence="2 3">
    <name type="scientific">Pelobates cultripes</name>
    <name type="common">Western spadefoot toad</name>
    <dbReference type="NCBI Taxonomy" id="61616"/>
    <lineage>
        <taxon>Eukaryota</taxon>
        <taxon>Metazoa</taxon>
        <taxon>Chordata</taxon>
        <taxon>Craniata</taxon>
        <taxon>Vertebrata</taxon>
        <taxon>Euteleostomi</taxon>
        <taxon>Amphibia</taxon>
        <taxon>Batrachia</taxon>
        <taxon>Anura</taxon>
        <taxon>Pelobatoidea</taxon>
        <taxon>Pelobatidae</taxon>
        <taxon>Pelobates</taxon>
    </lineage>
</organism>
<feature type="compositionally biased region" description="Low complexity" evidence="1">
    <location>
        <begin position="44"/>
        <end position="57"/>
    </location>
</feature>
<name>A0AAD1RA97_PELCU</name>
<dbReference type="EMBL" id="OW240913">
    <property type="protein sequence ID" value="CAH2246505.1"/>
    <property type="molecule type" value="Genomic_DNA"/>
</dbReference>
<feature type="region of interest" description="Disordered" evidence="1">
    <location>
        <begin position="1"/>
        <end position="58"/>
    </location>
</feature>
<gene>
    <name evidence="2" type="ORF">PECUL_23A035845</name>
</gene>
<evidence type="ECO:0000256" key="1">
    <source>
        <dbReference type="SAM" id="MobiDB-lite"/>
    </source>
</evidence>
<evidence type="ECO:0000313" key="3">
    <source>
        <dbReference type="Proteomes" id="UP001295444"/>
    </source>
</evidence>
<protein>
    <submittedName>
        <fullName evidence="2">Uncharacterized protein</fullName>
    </submittedName>
</protein>
<keyword evidence="3" id="KW-1185">Reference proteome</keyword>